<proteinExistence type="predicted"/>
<gene>
    <name evidence="1" type="ORF">NFC73_20615</name>
</gene>
<comment type="caution">
    <text evidence="1">The sequence shown here is derived from an EMBL/GenBank/DDBJ whole genome shotgun (WGS) entry which is preliminary data.</text>
</comment>
<evidence type="ECO:0000313" key="2">
    <source>
        <dbReference type="Proteomes" id="UP001524318"/>
    </source>
</evidence>
<protein>
    <submittedName>
        <fullName evidence="1">Uncharacterized protein</fullName>
    </submittedName>
</protein>
<dbReference type="Proteomes" id="UP001524318">
    <property type="component" value="Unassembled WGS sequence"/>
</dbReference>
<evidence type="ECO:0000313" key="1">
    <source>
        <dbReference type="EMBL" id="MCP9002107.1"/>
    </source>
</evidence>
<dbReference type="RefSeq" id="WP_254753334.1">
    <property type="nucleotide sequence ID" value="NZ_JANCLV010000037.1"/>
</dbReference>
<sequence length="63" mass="6716">MPWIPWIFQEIGVSFFVSQAAPAARTRSWPLVILEQALITPAADVVIDAYANGCAGAANERGG</sequence>
<organism evidence="1 2">
    <name type="scientific">Pseudarthrobacter humi</name>
    <dbReference type="NCBI Taxonomy" id="2952523"/>
    <lineage>
        <taxon>Bacteria</taxon>
        <taxon>Bacillati</taxon>
        <taxon>Actinomycetota</taxon>
        <taxon>Actinomycetes</taxon>
        <taxon>Micrococcales</taxon>
        <taxon>Micrococcaceae</taxon>
        <taxon>Pseudarthrobacter</taxon>
    </lineage>
</organism>
<dbReference type="EMBL" id="JANCLV010000037">
    <property type="protein sequence ID" value="MCP9002107.1"/>
    <property type="molecule type" value="Genomic_DNA"/>
</dbReference>
<keyword evidence="2" id="KW-1185">Reference proteome</keyword>
<name>A0ABT1LUJ1_9MICC</name>
<accession>A0ABT1LUJ1</accession>
<reference evidence="1 2" key="1">
    <citation type="submission" date="2022-06" db="EMBL/GenBank/DDBJ databases">
        <title>Pseudarthrobacter sp. strain RMG13 Genome sequencing and assembly.</title>
        <authorList>
            <person name="Kim I."/>
        </authorList>
    </citation>
    <scope>NUCLEOTIDE SEQUENCE [LARGE SCALE GENOMIC DNA]</scope>
    <source>
        <strain evidence="1 2">RMG13</strain>
    </source>
</reference>